<evidence type="ECO:0000313" key="2">
    <source>
        <dbReference type="Proteomes" id="UP000008960"/>
    </source>
</evidence>
<proteinExistence type="predicted"/>
<reference evidence="1 2" key="2">
    <citation type="submission" date="2010-03" db="EMBL/GenBank/DDBJ databases">
        <authorList>
            <person name="Pajon A."/>
        </authorList>
    </citation>
    <scope>NUCLEOTIDE SEQUENCE [LARGE SCALE GENOMIC DNA]</scope>
    <source>
        <strain evidence="1 2">SSC/2</strain>
    </source>
</reference>
<evidence type="ECO:0000313" key="1">
    <source>
        <dbReference type="EMBL" id="CBL38267.1"/>
    </source>
</evidence>
<reference evidence="1 2" key="1">
    <citation type="submission" date="2010-03" db="EMBL/GenBank/DDBJ databases">
        <title>The genome sequence of Clostridiales sp. SSC/2.</title>
        <authorList>
            <consortium name="metaHIT consortium -- http://www.metahit.eu/"/>
            <person name="Pajon A."/>
            <person name="Turner K."/>
            <person name="Parkhill J."/>
            <person name="Duncan S."/>
            <person name="Flint H."/>
        </authorList>
    </citation>
    <scope>NUCLEOTIDE SEQUENCE [LARGE SCALE GENOMIC DNA]</scope>
    <source>
        <strain evidence="1 2">SSC/2</strain>
    </source>
</reference>
<gene>
    <name evidence="1" type="ORF">CL2_13090</name>
</gene>
<sequence length="72" mass="8267">MGLLDSEMMKRFMHSAPVNIFFKDTECRYCFASEICDLVSVGENGSIVGKTDLEVQKFPEMGKCIMRMTKKY</sequence>
<dbReference type="EMBL" id="FP929061">
    <property type="protein sequence ID" value="CBL38267.1"/>
    <property type="molecule type" value="Genomic_DNA"/>
</dbReference>
<organism evidence="1 2">
    <name type="scientific">Anaerostipes hadrus</name>
    <dbReference type="NCBI Taxonomy" id="649756"/>
    <lineage>
        <taxon>Bacteria</taxon>
        <taxon>Bacillati</taxon>
        <taxon>Bacillota</taxon>
        <taxon>Clostridia</taxon>
        <taxon>Lachnospirales</taxon>
        <taxon>Lachnospiraceae</taxon>
        <taxon>Anaerostipes</taxon>
    </lineage>
</organism>
<dbReference type="PATRIC" id="fig|245018.3.peg.1609"/>
<dbReference type="Proteomes" id="UP000008960">
    <property type="component" value="Chromosome"/>
</dbReference>
<accession>D4N072</accession>
<name>D4N072_ANAHA</name>
<protein>
    <submittedName>
        <fullName evidence="1">Uncharacterized protein</fullName>
    </submittedName>
</protein>
<dbReference type="KEGG" id="bprl:CL2_13090"/>
<dbReference type="AlphaFoldDB" id="D4N072"/>